<keyword evidence="3" id="KW-1185">Reference proteome</keyword>
<protein>
    <submittedName>
        <fullName evidence="2">Uncharacterized protein</fullName>
    </submittedName>
</protein>
<reference evidence="2" key="1">
    <citation type="journal article" date="2023" name="Plant J.">
        <title>Genome sequences and population genomics provide insights into the demographic history, inbreeding, and mutation load of two 'living fossil' tree species of Dipteronia.</title>
        <authorList>
            <person name="Feng Y."/>
            <person name="Comes H.P."/>
            <person name="Chen J."/>
            <person name="Zhu S."/>
            <person name="Lu R."/>
            <person name="Zhang X."/>
            <person name="Li P."/>
            <person name="Qiu J."/>
            <person name="Olsen K.M."/>
            <person name="Qiu Y."/>
        </authorList>
    </citation>
    <scope>NUCLEOTIDE SEQUENCE</scope>
    <source>
        <strain evidence="2">KIB01</strain>
    </source>
</reference>
<dbReference type="EMBL" id="JANJYI010000007">
    <property type="protein sequence ID" value="KAK2641076.1"/>
    <property type="molecule type" value="Genomic_DNA"/>
</dbReference>
<feature type="compositionally biased region" description="Acidic residues" evidence="1">
    <location>
        <begin position="26"/>
        <end position="47"/>
    </location>
</feature>
<organism evidence="2 3">
    <name type="scientific">Dipteronia dyeriana</name>
    <dbReference type="NCBI Taxonomy" id="168575"/>
    <lineage>
        <taxon>Eukaryota</taxon>
        <taxon>Viridiplantae</taxon>
        <taxon>Streptophyta</taxon>
        <taxon>Embryophyta</taxon>
        <taxon>Tracheophyta</taxon>
        <taxon>Spermatophyta</taxon>
        <taxon>Magnoliopsida</taxon>
        <taxon>eudicotyledons</taxon>
        <taxon>Gunneridae</taxon>
        <taxon>Pentapetalae</taxon>
        <taxon>rosids</taxon>
        <taxon>malvids</taxon>
        <taxon>Sapindales</taxon>
        <taxon>Sapindaceae</taxon>
        <taxon>Hippocastanoideae</taxon>
        <taxon>Acereae</taxon>
        <taxon>Dipteronia</taxon>
    </lineage>
</organism>
<proteinExistence type="predicted"/>
<evidence type="ECO:0000313" key="3">
    <source>
        <dbReference type="Proteomes" id="UP001280121"/>
    </source>
</evidence>
<evidence type="ECO:0000256" key="1">
    <source>
        <dbReference type="SAM" id="MobiDB-lite"/>
    </source>
</evidence>
<feature type="region of interest" description="Disordered" evidence="1">
    <location>
        <begin position="26"/>
        <end position="66"/>
    </location>
</feature>
<comment type="caution">
    <text evidence="2">The sequence shown here is derived from an EMBL/GenBank/DDBJ whole genome shotgun (WGS) entry which is preliminary data.</text>
</comment>
<gene>
    <name evidence="2" type="ORF">Ddye_022839</name>
</gene>
<dbReference type="AlphaFoldDB" id="A0AAD9TSF5"/>
<evidence type="ECO:0000313" key="2">
    <source>
        <dbReference type="EMBL" id="KAK2641076.1"/>
    </source>
</evidence>
<sequence length="66" mass="7755">MQQENSNFLYKMEDQLKNGSLQLIDEDEDDFGDEDNEIGFDDVDGYEDGLNNYEYDLPNDLNPNRQ</sequence>
<name>A0AAD9TSF5_9ROSI</name>
<accession>A0AAD9TSF5</accession>
<dbReference type="Proteomes" id="UP001280121">
    <property type="component" value="Unassembled WGS sequence"/>
</dbReference>